<gene>
    <name evidence="1" type="ORF">OXX778_LOCUS21470</name>
</gene>
<accession>A0A814PLJ6</accession>
<comment type="caution">
    <text evidence="1">The sequence shown here is derived from an EMBL/GenBank/DDBJ whole genome shotgun (WGS) entry which is preliminary data.</text>
</comment>
<organism evidence="1 2">
    <name type="scientific">Brachionus calyciflorus</name>
    <dbReference type="NCBI Taxonomy" id="104777"/>
    <lineage>
        <taxon>Eukaryota</taxon>
        <taxon>Metazoa</taxon>
        <taxon>Spiralia</taxon>
        <taxon>Gnathifera</taxon>
        <taxon>Rotifera</taxon>
        <taxon>Eurotatoria</taxon>
        <taxon>Monogononta</taxon>
        <taxon>Pseudotrocha</taxon>
        <taxon>Ploima</taxon>
        <taxon>Brachionidae</taxon>
        <taxon>Brachionus</taxon>
    </lineage>
</organism>
<evidence type="ECO:0000313" key="1">
    <source>
        <dbReference type="EMBL" id="CAF1107627.1"/>
    </source>
</evidence>
<proteinExistence type="predicted"/>
<dbReference type="Proteomes" id="UP000663879">
    <property type="component" value="Unassembled WGS sequence"/>
</dbReference>
<sequence length="128" mass="14828">VLTIIDEDDPCVILGDGRGCYKRITFYENYPELEINHDESTFRSGEMSAFKWIFPENMPFFNKGRGQSIMLSLFMIQHNSNDIFQLSETEREKAIEKSVICNFRIVCFDQNGVYIGLLDICKKLGLNL</sequence>
<feature type="non-terminal residue" evidence="1">
    <location>
        <position position="1"/>
    </location>
</feature>
<dbReference type="AlphaFoldDB" id="A0A814PLJ6"/>
<reference evidence="1" key="1">
    <citation type="submission" date="2021-02" db="EMBL/GenBank/DDBJ databases">
        <authorList>
            <person name="Nowell W R."/>
        </authorList>
    </citation>
    <scope>NUCLEOTIDE SEQUENCE</scope>
    <source>
        <strain evidence="1">Ploen Becks lab</strain>
    </source>
</reference>
<evidence type="ECO:0000313" key="2">
    <source>
        <dbReference type="Proteomes" id="UP000663879"/>
    </source>
</evidence>
<dbReference type="OrthoDB" id="10057226at2759"/>
<dbReference type="EMBL" id="CAJNOC010007957">
    <property type="protein sequence ID" value="CAF1107627.1"/>
    <property type="molecule type" value="Genomic_DNA"/>
</dbReference>
<name>A0A814PLJ6_9BILA</name>
<protein>
    <submittedName>
        <fullName evidence="1">Uncharacterized protein</fullName>
    </submittedName>
</protein>
<keyword evidence="2" id="KW-1185">Reference proteome</keyword>